<dbReference type="Pfam" id="PF00296">
    <property type="entry name" value="Bac_luciferase"/>
    <property type="match status" value="1"/>
</dbReference>
<dbReference type="GO" id="GO:0005829">
    <property type="term" value="C:cytosol"/>
    <property type="evidence" value="ECO:0007669"/>
    <property type="project" value="TreeGrafter"/>
</dbReference>
<dbReference type="PANTHER" id="PTHR30137:SF8">
    <property type="entry name" value="BLR5498 PROTEIN"/>
    <property type="match status" value="1"/>
</dbReference>
<dbReference type="InterPro" id="IPR036661">
    <property type="entry name" value="Luciferase-like_sf"/>
</dbReference>
<dbReference type="SUPFAM" id="SSF51679">
    <property type="entry name" value="Bacterial luciferase-like"/>
    <property type="match status" value="1"/>
</dbReference>
<dbReference type="GO" id="GO:0004497">
    <property type="term" value="F:monooxygenase activity"/>
    <property type="evidence" value="ECO:0007669"/>
    <property type="project" value="UniProtKB-KW"/>
</dbReference>
<keyword evidence="1" id="KW-0560">Oxidoreductase</keyword>
<accession>A0A3N6RF49</accession>
<evidence type="ECO:0000313" key="5">
    <source>
        <dbReference type="Proteomes" id="UP000269154"/>
    </source>
</evidence>
<feature type="domain" description="Luciferase-like" evidence="3">
    <location>
        <begin position="1"/>
        <end position="313"/>
    </location>
</feature>
<name>A0A3N6RF49_9CYAN</name>
<reference evidence="4 5" key="1">
    <citation type="journal article" date="2018" name="ACS Chem. Biol.">
        <title>Ketoreductase domain dysfunction expands chemodiversity: malyngamide biosynthesis in the cyanobacterium Okeania hirsuta.</title>
        <authorList>
            <person name="Moss N.A."/>
            <person name="Leao T."/>
            <person name="Rankin M."/>
            <person name="McCullough T.M."/>
            <person name="Qu P."/>
            <person name="Korobeynikov A."/>
            <person name="Smith J.L."/>
            <person name="Gerwick L."/>
            <person name="Gerwick W.H."/>
        </authorList>
    </citation>
    <scope>NUCLEOTIDE SEQUENCE [LARGE SCALE GENOMIC DNA]</scope>
    <source>
        <strain evidence="4 5">PAB10Feb10-1</strain>
    </source>
</reference>
<evidence type="ECO:0000259" key="3">
    <source>
        <dbReference type="Pfam" id="PF00296"/>
    </source>
</evidence>
<organism evidence="4 5">
    <name type="scientific">Okeania hirsuta</name>
    <dbReference type="NCBI Taxonomy" id="1458930"/>
    <lineage>
        <taxon>Bacteria</taxon>
        <taxon>Bacillati</taxon>
        <taxon>Cyanobacteriota</taxon>
        <taxon>Cyanophyceae</taxon>
        <taxon>Oscillatoriophycideae</taxon>
        <taxon>Oscillatoriales</taxon>
        <taxon>Microcoleaceae</taxon>
        <taxon>Okeania</taxon>
    </lineage>
</organism>
<evidence type="ECO:0000256" key="1">
    <source>
        <dbReference type="ARBA" id="ARBA00023002"/>
    </source>
</evidence>
<dbReference type="PANTHER" id="PTHR30137">
    <property type="entry name" value="LUCIFERASE-LIKE MONOOXYGENASE"/>
    <property type="match status" value="1"/>
</dbReference>
<keyword evidence="2" id="KW-0503">Monooxygenase</keyword>
<dbReference type="GO" id="GO:0016705">
    <property type="term" value="F:oxidoreductase activity, acting on paired donors, with incorporation or reduction of molecular oxygen"/>
    <property type="evidence" value="ECO:0007669"/>
    <property type="project" value="InterPro"/>
</dbReference>
<gene>
    <name evidence="4" type="ORF">D5R40_16075</name>
</gene>
<dbReference type="RefSeq" id="WP_124143481.1">
    <property type="nucleotide sequence ID" value="NZ_CAWOKI010000347.1"/>
</dbReference>
<dbReference type="Proteomes" id="UP000269154">
    <property type="component" value="Unassembled WGS sequence"/>
</dbReference>
<protein>
    <submittedName>
        <fullName evidence="4">LLM class flavin-dependent oxidoreductase</fullName>
    </submittedName>
</protein>
<evidence type="ECO:0000313" key="4">
    <source>
        <dbReference type="EMBL" id="RQH40828.1"/>
    </source>
</evidence>
<evidence type="ECO:0000256" key="2">
    <source>
        <dbReference type="ARBA" id="ARBA00023033"/>
    </source>
</evidence>
<dbReference type="EMBL" id="RCBY01000086">
    <property type="protein sequence ID" value="RQH40828.1"/>
    <property type="molecule type" value="Genomic_DNA"/>
</dbReference>
<comment type="caution">
    <text evidence="4">The sequence shown here is derived from an EMBL/GenBank/DDBJ whole genome shotgun (WGS) entry which is preliminary data.</text>
</comment>
<keyword evidence="5" id="KW-1185">Reference proteome</keyword>
<dbReference type="Gene3D" id="3.20.20.30">
    <property type="entry name" value="Luciferase-like domain"/>
    <property type="match status" value="1"/>
</dbReference>
<dbReference type="AlphaFoldDB" id="A0A3N6RF49"/>
<dbReference type="InterPro" id="IPR011251">
    <property type="entry name" value="Luciferase-like_dom"/>
</dbReference>
<dbReference type="OrthoDB" id="9776438at2"/>
<dbReference type="InterPro" id="IPR050766">
    <property type="entry name" value="Bact_Lucif_Oxidored"/>
</dbReference>
<sequence length="360" mass="40153">MEFGLQFFPDVSPQQKSGAQYFHEALHLVSLCDKLNYTNVRIVEHYFHPYGGYSPNPIVFLTAASQRTRKARLITGAVLPVFNNPLKLAGEIGMLDAISNGRLEVGFARAFLPHEFARFGIDLNESRARFTEGMEQVRCLLEAENVSMEGQFHRFENVTSLPRPTQTPRPPFWIACLATPESFVTAGERGYGVMAIPLAGGKMAELIKLYRDAWKSAGHPGQGKVMLAFHMFCAPTEEQAIAIARQPLNRYLKSLVEAASDWVKGTCSVDYPGYDKIIASLQEETFESQIEKGAAWIGTPEKLRKTIASYYEQVGGFEFASMQVNFNTISVEDATTSMELFAKEVMPHFTEKQLVGNSVV</sequence>
<proteinExistence type="predicted"/>